<comment type="subcellular location">
    <subcellularLocation>
        <location evidence="1">Cell membrane</location>
        <topology evidence="1">Lipid-anchor</topology>
        <topology evidence="1">GPI-anchor</topology>
    </subcellularLocation>
</comment>
<comment type="similarity">
    <text evidence="2">Belongs to the plant LTP family.</text>
</comment>
<feature type="domain" description="Bifunctional inhibitor/plant lipid transfer protein/seed storage helical" evidence="12">
    <location>
        <begin position="35"/>
        <end position="112"/>
    </location>
</feature>
<evidence type="ECO:0000256" key="3">
    <source>
        <dbReference type="ARBA" id="ARBA00022448"/>
    </source>
</evidence>
<evidence type="ECO:0000256" key="9">
    <source>
        <dbReference type="ARBA" id="ARBA00023180"/>
    </source>
</evidence>
<dbReference type="InterPro" id="IPR000528">
    <property type="entry name" value="Plant_nsLTP"/>
</dbReference>
<evidence type="ECO:0000259" key="12">
    <source>
        <dbReference type="SMART" id="SM00499"/>
    </source>
</evidence>
<sequence>MAHLGPAQDQAMNSVCVPGLVLEFRQRGTNAQSSCSSTLLSLASCVNYVTGNTTVPSSSCCTSLASVVQSQHQCLCPLLNGAGSSFGISVNQTLALALPAVCNVQTPPVSQCNGGANGPATAPAPSPLSSPTDGSNEPADDDPTTTPVPSIPSVPTTNGNTSGGSSVASSIRLSAFALLIAAWTVKF</sequence>
<keyword evidence="10" id="KW-0449">Lipoprotein</keyword>
<dbReference type="EMBL" id="JABTTQ020003097">
    <property type="protein sequence ID" value="KAK6120071.1"/>
    <property type="molecule type" value="Genomic_DNA"/>
</dbReference>
<keyword evidence="6" id="KW-0732">Signal</keyword>
<dbReference type="SUPFAM" id="SSF47699">
    <property type="entry name" value="Bifunctional inhibitor/lipid-transfer protein/seed storage 2S albumin"/>
    <property type="match status" value="1"/>
</dbReference>
<dbReference type="Pfam" id="PF14368">
    <property type="entry name" value="LTP_2"/>
    <property type="match status" value="1"/>
</dbReference>
<evidence type="ECO:0000256" key="6">
    <source>
        <dbReference type="ARBA" id="ARBA00022729"/>
    </source>
</evidence>
<comment type="caution">
    <text evidence="13">The sequence shown here is derived from an EMBL/GenBank/DDBJ whole genome shotgun (WGS) entry which is preliminary data.</text>
</comment>
<dbReference type="PRINTS" id="PR00382">
    <property type="entry name" value="LIPIDTRNSFER"/>
</dbReference>
<keyword evidence="3" id="KW-0813">Transport</keyword>
<evidence type="ECO:0000313" key="13">
    <source>
        <dbReference type="EMBL" id="KAK6120071.1"/>
    </source>
</evidence>
<evidence type="ECO:0000256" key="2">
    <source>
        <dbReference type="ARBA" id="ARBA00009748"/>
    </source>
</evidence>
<keyword evidence="4" id="KW-1003">Cell membrane</keyword>
<dbReference type="SMART" id="SM00499">
    <property type="entry name" value="AAI"/>
    <property type="match status" value="1"/>
</dbReference>
<gene>
    <name evidence="13" type="ORF">DH2020_046201</name>
</gene>
<accession>A0ABR0UDN7</accession>
<evidence type="ECO:0000256" key="11">
    <source>
        <dbReference type="SAM" id="MobiDB-lite"/>
    </source>
</evidence>
<dbReference type="Gene3D" id="1.10.110.10">
    <property type="entry name" value="Plant lipid-transfer and hydrophobic proteins"/>
    <property type="match status" value="1"/>
</dbReference>
<keyword evidence="7" id="KW-0446">Lipid-binding</keyword>
<keyword evidence="9" id="KW-0325">Glycoprotein</keyword>
<feature type="compositionally biased region" description="Low complexity" evidence="11">
    <location>
        <begin position="144"/>
        <end position="157"/>
    </location>
</feature>
<evidence type="ECO:0000313" key="14">
    <source>
        <dbReference type="Proteomes" id="UP001318860"/>
    </source>
</evidence>
<feature type="region of interest" description="Disordered" evidence="11">
    <location>
        <begin position="113"/>
        <end position="165"/>
    </location>
</feature>
<keyword evidence="8" id="KW-1015">Disulfide bond</keyword>
<evidence type="ECO:0000256" key="1">
    <source>
        <dbReference type="ARBA" id="ARBA00004609"/>
    </source>
</evidence>
<keyword evidence="5" id="KW-0472">Membrane</keyword>
<evidence type="ECO:0000256" key="10">
    <source>
        <dbReference type="ARBA" id="ARBA00023288"/>
    </source>
</evidence>
<protein>
    <recommendedName>
        <fullName evidence="12">Bifunctional inhibitor/plant lipid transfer protein/seed storage helical domain-containing protein</fullName>
    </recommendedName>
</protein>
<keyword evidence="14" id="KW-1185">Reference proteome</keyword>
<evidence type="ECO:0000256" key="5">
    <source>
        <dbReference type="ARBA" id="ARBA00022622"/>
    </source>
</evidence>
<evidence type="ECO:0000256" key="8">
    <source>
        <dbReference type="ARBA" id="ARBA00023157"/>
    </source>
</evidence>
<dbReference type="Proteomes" id="UP001318860">
    <property type="component" value="Unassembled WGS sequence"/>
</dbReference>
<dbReference type="InterPro" id="IPR016140">
    <property type="entry name" value="Bifunc_inhib/LTP/seed_store"/>
</dbReference>
<dbReference type="CDD" id="cd00010">
    <property type="entry name" value="AAI_LTSS"/>
    <property type="match status" value="1"/>
</dbReference>
<dbReference type="InterPro" id="IPR043325">
    <property type="entry name" value="LTSS"/>
</dbReference>
<reference evidence="13 14" key="1">
    <citation type="journal article" date="2021" name="Comput. Struct. Biotechnol. J.">
        <title>De novo genome assembly of the potent medicinal plant Rehmannia glutinosa using nanopore technology.</title>
        <authorList>
            <person name="Ma L."/>
            <person name="Dong C."/>
            <person name="Song C."/>
            <person name="Wang X."/>
            <person name="Zheng X."/>
            <person name="Niu Y."/>
            <person name="Chen S."/>
            <person name="Feng W."/>
        </authorList>
    </citation>
    <scope>NUCLEOTIDE SEQUENCE [LARGE SCALE GENOMIC DNA]</scope>
    <source>
        <strain evidence="13">DH-2019</strain>
    </source>
</reference>
<organism evidence="13 14">
    <name type="scientific">Rehmannia glutinosa</name>
    <name type="common">Chinese foxglove</name>
    <dbReference type="NCBI Taxonomy" id="99300"/>
    <lineage>
        <taxon>Eukaryota</taxon>
        <taxon>Viridiplantae</taxon>
        <taxon>Streptophyta</taxon>
        <taxon>Embryophyta</taxon>
        <taxon>Tracheophyta</taxon>
        <taxon>Spermatophyta</taxon>
        <taxon>Magnoliopsida</taxon>
        <taxon>eudicotyledons</taxon>
        <taxon>Gunneridae</taxon>
        <taxon>Pentapetalae</taxon>
        <taxon>asterids</taxon>
        <taxon>lamiids</taxon>
        <taxon>Lamiales</taxon>
        <taxon>Orobanchaceae</taxon>
        <taxon>Rehmannieae</taxon>
        <taxon>Rehmannia</taxon>
    </lineage>
</organism>
<evidence type="ECO:0000256" key="7">
    <source>
        <dbReference type="ARBA" id="ARBA00023121"/>
    </source>
</evidence>
<name>A0ABR0UDN7_REHGL</name>
<keyword evidence="5" id="KW-0336">GPI-anchor</keyword>
<proteinExistence type="inferred from homology"/>
<dbReference type="PANTHER" id="PTHR33044">
    <property type="entry name" value="BIFUNCTIONAL INHIBITOR/LIPID-TRANSFER PROTEIN/SEED STORAGE 2S ALBUMIN SUPERFAMILY PROTEIN-RELATED"/>
    <property type="match status" value="1"/>
</dbReference>
<evidence type="ECO:0000256" key="4">
    <source>
        <dbReference type="ARBA" id="ARBA00022475"/>
    </source>
</evidence>
<dbReference type="InterPro" id="IPR036312">
    <property type="entry name" value="Bifun_inhib/LTP/seed_sf"/>
</dbReference>